<protein>
    <submittedName>
        <fullName evidence="1">Uncharacterized protein</fullName>
    </submittedName>
</protein>
<comment type="caution">
    <text evidence="1">The sequence shown here is derived from an EMBL/GenBank/DDBJ whole genome shotgun (WGS) entry which is preliminary data.</text>
</comment>
<proteinExistence type="predicted"/>
<reference evidence="2" key="1">
    <citation type="journal article" date="2023" name="Front. Plant Sci.">
        <title>Chromosomal-level genome assembly of Melastoma candidum provides insights into trichome evolution.</title>
        <authorList>
            <person name="Zhong Y."/>
            <person name="Wu W."/>
            <person name="Sun C."/>
            <person name="Zou P."/>
            <person name="Liu Y."/>
            <person name="Dai S."/>
            <person name="Zhou R."/>
        </authorList>
    </citation>
    <scope>NUCLEOTIDE SEQUENCE [LARGE SCALE GENOMIC DNA]</scope>
</reference>
<evidence type="ECO:0000313" key="2">
    <source>
        <dbReference type="Proteomes" id="UP001057402"/>
    </source>
</evidence>
<dbReference type="EMBL" id="CM042889">
    <property type="protein sequence ID" value="KAI4321676.1"/>
    <property type="molecule type" value="Genomic_DNA"/>
</dbReference>
<organism evidence="1 2">
    <name type="scientific">Melastoma candidum</name>
    <dbReference type="NCBI Taxonomy" id="119954"/>
    <lineage>
        <taxon>Eukaryota</taxon>
        <taxon>Viridiplantae</taxon>
        <taxon>Streptophyta</taxon>
        <taxon>Embryophyta</taxon>
        <taxon>Tracheophyta</taxon>
        <taxon>Spermatophyta</taxon>
        <taxon>Magnoliopsida</taxon>
        <taxon>eudicotyledons</taxon>
        <taxon>Gunneridae</taxon>
        <taxon>Pentapetalae</taxon>
        <taxon>rosids</taxon>
        <taxon>malvids</taxon>
        <taxon>Myrtales</taxon>
        <taxon>Melastomataceae</taxon>
        <taxon>Melastomatoideae</taxon>
        <taxon>Melastomateae</taxon>
        <taxon>Melastoma</taxon>
    </lineage>
</organism>
<dbReference type="Proteomes" id="UP001057402">
    <property type="component" value="Chromosome 10"/>
</dbReference>
<accession>A0ACB9MF25</accession>
<name>A0ACB9MF25_9MYRT</name>
<evidence type="ECO:0000313" key="1">
    <source>
        <dbReference type="EMBL" id="KAI4321676.1"/>
    </source>
</evidence>
<gene>
    <name evidence="1" type="ORF">MLD38_035032</name>
</gene>
<sequence>MAFWFHSLRHASSLLRITETRCTSMSRSHFSVASFSDACYHCLEEESSAGNLWKRPSNACEYSILRELSDLLPLRMPLSNSKSKSSSVQCREDGCGVNCDGYLSPEERLRGVFLQRHLGEAALENALTNVGVDLSLDVVADVVNHGNMGGRSMVQFFRWAIKQPTIVADTHAYNVLLKALGRRKYLDSMEEILFEMKSSGICVDEETLSIVMVSYLRARRLSKATEFFGRLKEFGWECSTESLNLLLQTICQRGHAGAANLFLNSMKGKVPFNVMTYNMVIHGWTKFGRVDKVRNVMQMMEADGFAPDNVTFGYLIESLGRSDKNQEAVNVLNGMTGKGIEPDVSMYNAMIANFALVGNFDECVKYYQSMLGEGCKPDLCTYNHLVSAFVKYRKVADALEMFDEMLKRQVFPNTGMVTLYIESLCKYGPPYAAMTIYSKARKAGCKISLKAYKLLLMRLSRFGKCGMMLNLWEEMREAGHPCDVEVYEHVVNGLCNNGQLENAVLVMEELLRKGFFPSRLIYSKLNNKLLASSQTGRAYGLFLKIKEARRHENARRYWRSNGWHF</sequence>
<keyword evidence="2" id="KW-1185">Reference proteome</keyword>